<keyword evidence="1" id="KW-0808">Transferase</keyword>
<dbReference type="PANTHER" id="PTHR12526:SF630">
    <property type="entry name" value="GLYCOSYLTRANSFERASE"/>
    <property type="match status" value="1"/>
</dbReference>
<dbReference type="SUPFAM" id="SSF53756">
    <property type="entry name" value="UDP-Glycosyltransferase/glycogen phosphorylase"/>
    <property type="match status" value="1"/>
</dbReference>
<sequence length="355" mass="41102">MKVAFITPYPYNQAPSQRFRFEQYFKYLNKEGIKYTQSSFFSEKAWNNLYSSGGFIIKVYYTILGFLKRLFTLFTLYNYDFVFIHREATPLGLPWFEFIVSKILNKKIIFDFDDAIWLPDKSGVNSIGQILKNPSKVKSICKWSYKVSVGNQYLAEFASKFNNNVTIIPTTLDTSYHKPENDDETNNNLVTIGWTGTHSTLKYLIPIFPAIKELQQKIHFNFQVICNEDPSPDLNNYTFIKWSKEREIEDLSKIDIGIMPLPDDQWTKGKCGFKALQYLSLGKPAIVSPVGVNEEIVSHGNEGFLARNNEDWKNFISILISNHSLRKEMGQKGIKKVENEFSTVANKQKFLNLFT</sequence>
<dbReference type="Pfam" id="PF13692">
    <property type="entry name" value="Glyco_trans_1_4"/>
    <property type="match status" value="1"/>
</dbReference>
<name>A0A848J6R0_9BACT</name>
<dbReference type="Proteomes" id="UP000559010">
    <property type="component" value="Unassembled WGS sequence"/>
</dbReference>
<dbReference type="PANTHER" id="PTHR12526">
    <property type="entry name" value="GLYCOSYLTRANSFERASE"/>
    <property type="match status" value="1"/>
</dbReference>
<comment type="caution">
    <text evidence="1">The sequence shown here is derived from an EMBL/GenBank/DDBJ whole genome shotgun (WGS) entry which is preliminary data.</text>
</comment>
<dbReference type="Gene3D" id="3.40.50.2000">
    <property type="entry name" value="Glycogen Phosphorylase B"/>
    <property type="match status" value="2"/>
</dbReference>
<evidence type="ECO:0000313" key="1">
    <source>
        <dbReference type="EMBL" id="NMM48802.1"/>
    </source>
</evidence>
<accession>A0A848J6R0</accession>
<protein>
    <submittedName>
        <fullName evidence="1">Glycosyltransferase</fullName>
    </submittedName>
</protein>
<dbReference type="RefSeq" id="WP_169681114.1">
    <property type="nucleotide sequence ID" value="NZ_JABBNU010000006.1"/>
</dbReference>
<keyword evidence="2" id="KW-1185">Reference proteome</keyword>
<dbReference type="AlphaFoldDB" id="A0A848J6R0"/>
<organism evidence="1 2">
    <name type="scientific">Marinigracilibium pacificum</name>
    <dbReference type="NCBI Taxonomy" id="2729599"/>
    <lineage>
        <taxon>Bacteria</taxon>
        <taxon>Pseudomonadati</taxon>
        <taxon>Bacteroidota</taxon>
        <taxon>Cytophagia</taxon>
        <taxon>Cytophagales</taxon>
        <taxon>Flammeovirgaceae</taxon>
        <taxon>Marinigracilibium</taxon>
    </lineage>
</organism>
<reference evidence="1 2" key="1">
    <citation type="submission" date="2020-04" db="EMBL/GenBank/DDBJ databases">
        <title>Flammeovirgaceae bacterium KN852 isolated from deep sea.</title>
        <authorList>
            <person name="Zhang D.-C."/>
        </authorList>
    </citation>
    <scope>NUCLEOTIDE SEQUENCE [LARGE SCALE GENOMIC DNA]</scope>
    <source>
        <strain evidence="1 2">KN852</strain>
    </source>
</reference>
<dbReference type="EMBL" id="JABBNU010000006">
    <property type="protein sequence ID" value="NMM48802.1"/>
    <property type="molecule type" value="Genomic_DNA"/>
</dbReference>
<evidence type="ECO:0000313" key="2">
    <source>
        <dbReference type="Proteomes" id="UP000559010"/>
    </source>
</evidence>
<gene>
    <name evidence="1" type="ORF">HH304_10360</name>
</gene>
<dbReference type="GO" id="GO:0016740">
    <property type="term" value="F:transferase activity"/>
    <property type="evidence" value="ECO:0007669"/>
    <property type="project" value="UniProtKB-KW"/>
</dbReference>
<proteinExistence type="predicted"/>